<feature type="binding site" evidence="10">
    <location>
        <position position="426"/>
    </location>
    <ligand>
        <name>Zn(2+)</name>
        <dbReference type="ChEBI" id="CHEBI:29105"/>
        <label>2</label>
    </ligand>
</feature>
<comment type="similarity">
    <text evidence="2">Belongs to the peptidase M20A family.</text>
</comment>
<feature type="binding site" evidence="10">
    <location>
        <position position="166"/>
    </location>
    <ligand>
        <name>Zn(2+)</name>
        <dbReference type="ChEBI" id="CHEBI:29105"/>
        <label>1</label>
    </ligand>
</feature>
<reference evidence="12" key="2">
    <citation type="submission" date="2025-08" db="UniProtKB">
        <authorList>
            <consortium name="Ensembl"/>
        </authorList>
    </citation>
    <scope>IDENTIFICATION</scope>
</reference>
<sequence>MYRYILPYKWIFLFSVCLQHDSYEPMFQHLYCLYLKGLITMLPDKDGPSGGGPCSTQGSSGEDPSVSLFREYLRLKTVHPEPDYDAALRFLDRIAEELDLPMKKIELFPRRVLSIMTWEGTNPALKSILLNSHTDVVPVYQEHWKYDAFTAVKDAEGNIYGRGAQDMKSVTIQYIQAIRRLKAEGSQPVRTVHLMFVPDEEVGGHKGMETFVTHPEFQKLNIGFALDEGLASPGEAFTVFYGERNPWWITIHCPGNPGHGSRFVENTAAEKLRSIINSFMDFRETEKQRLNMSQCFTLGDVTTVNMTMVQGGVAYNVIPAEMEVSFDLRIPPTVNLQGFEKQIKLWCKEAGEGITYEFAQKHMNQNVTSTEESDPWWNAFSTTCKAMNMVLEKEIFPAATDSRFIRAVGIPAVGFSPMNRTPILLHDHNEFLNEQVFLSGIDVYQRLILALSSVPAFPDETNPFL</sequence>
<dbReference type="GeneTree" id="ENSGT00940000155631"/>
<dbReference type="InterPro" id="IPR036264">
    <property type="entry name" value="Bact_exopeptidase_dim_dom"/>
</dbReference>
<feature type="binding site" evidence="10">
    <location>
        <position position="228"/>
    </location>
    <ligand>
        <name>Zn(2+)</name>
        <dbReference type="ChEBI" id="CHEBI:29105"/>
        <label>1</label>
    </ligand>
</feature>
<feature type="active site" description="Proton acceptor" evidence="9">
    <location>
        <position position="200"/>
    </location>
</feature>
<dbReference type="Pfam" id="PF07687">
    <property type="entry name" value="M20_dimer"/>
    <property type="match status" value="1"/>
</dbReference>
<reference evidence="12" key="3">
    <citation type="submission" date="2025-09" db="UniProtKB">
        <authorList>
            <consortium name="Ensembl"/>
        </authorList>
    </citation>
    <scope>IDENTIFICATION</scope>
</reference>
<evidence type="ECO:0000256" key="2">
    <source>
        <dbReference type="ARBA" id="ARBA00006247"/>
    </source>
</evidence>
<comment type="subcellular location">
    <subcellularLocation>
        <location evidence="1">Cytoplasm</location>
    </subcellularLocation>
</comment>
<dbReference type="PROSITE" id="PS00758">
    <property type="entry name" value="ARGE_DAPE_CPG2_1"/>
    <property type="match status" value="1"/>
</dbReference>
<evidence type="ECO:0000256" key="10">
    <source>
        <dbReference type="PIRSR" id="PIRSR036696-2"/>
    </source>
</evidence>
<keyword evidence="4" id="KW-0963">Cytoplasm</keyword>
<dbReference type="Pfam" id="PF01546">
    <property type="entry name" value="Peptidase_M20"/>
    <property type="match status" value="1"/>
</dbReference>
<dbReference type="GO" id="GO:0046872">
    <property type="term" value="F:metal ion binding"/>
    <property type="evidence" value="ECO:0007669"/>
    <property type="project" value="UniProtKB-KW"/>
</dbReference>
<dbReference type="Ensembl" id="ENSGMOT00000069442.1">
    <property type="protein sequence ID" value="ENSGMOP00000055938.1"/>
    <property type="gene ID" value="ENSGMOG00000009594.2"/>
</dbReference>
<dbReference type="InterPro" id="IPR052083">
    <property type="entry name" value="Aminoacylase-1_M20A"/>
</dbReference>
<feature type="binding site" evidence="10">
    <location>
        <position position="201"/>
    </location>
    <ligand>
        <name>Zn(2+)</name>
        <dbReference type="ChEBI" id="CHEBI:29105"/>
        <label>2</label>
    </ligand>
</feature>
<organism evidence="12 13">
    <name type="scientific">Gadus morhua</name>
    <name type="common">Atlantic cod</name>
    <dbReference type="NCBI Taxonomy" id="8049"/>
    <lineage>
        <taxon>Eukaryota</taxon>
        <taxon>Metazoa</taxon>
        <taxon>Chordata</taxon>
        <taxon>Craniata</taxon>
        <taxon>Vertebrata</taxon>
        <taxon>Euteleostomi</taxon>
        <taxon>Actinopterygii</taxon>
        <taxon>Neopterygii</taxon>
        <taxon>Teleostei</taxon>
        <taxon>Neoteleostei</taxon>
        <taxon>Acanthomorphata</taxon>
        <taxon>Zeiogadaria</taxon>
        <taxon>Gadariae</taxon>
        <taxon>Gadiformes</taxon>
        <taxon>Gadoidei</taxon>
        <taxon>Gadidae</taxon>
        <taxon>Gadus</taxon>
    </lineage>
</organism>
<reference evidence="12" key="1">
    <citation type="submission" date="2019-07" db="EMBL/GenBank/DDBJ databases">
        <authorList>
            <consortium name="Wellcome Sanger Institute Data Sharing"/>
        </authorList>
    </citation>
    <scope>NUCLEOTIDE SEQUENCE [LARGE SCALE GENOMIC DNA]</scope>
</reference>
<evidence type="ECO:0000256" key="3">
    <source>
        <dbReference type="ARBA" id="ARBA00011913"/>
    </source>
</evidence>
<dbReference type="InterPro" id="IPR001261">
    <property type="entry name" value="ArgE/DapE_CS"/>
</dbReference>
<keyword evidence="7 10" id="KW-0862">Zinc</keyword>
<dbReference type="AlphaFoldDB" id="A0A8C5C709"/>
<dbReference type="Proteomes" id="UP000694546">
    <property type="component" value="Chromosome 1"/>
</dbReference>
<evidence type="ECO:0000256" key="7">
    <source>
        <dbReference type="ARBA" id="ARBA00022833"/>
    </source>
</evidence>
<dbReference type="Gene3D" id="3.30.70.360">
    <property type="match status" value="1"/>
</dbReference>
<dbReference type="NCBIfam" id="TIGR01880">
    <property type="entry name" value="Ac-peptdase-euk"/>
    <property type="match status" value="1"/>
</dbReference>
<feature type="active site" evidence="9">
    <location>
        <position position="135"/>
    </location>
</feature>
<dbReference type="EC" id="3.5.1.14" evidence="3"/>
<dbReference type="Gene3D" id="1.10.150.900">
    <property type="match status" value="1"/>
</dbReference>
<evidence type="ECO:0000256" key="5">
    <source>
        <dbReference type="ARBA" id="ARBA00022723"/>
    </source>
</evidence>
<keyword evidence="13" id="KW-1185">Reference proteome</keyword>
<dbReference type="OMA" id="GTDAKQF"/>
<evidence type="ECO:0000256" key="8">
    <source>
        <dbReference type="ARBA" id="ARBA00029656"/>
    </source>
</evidence>
<dbReference type="InterPro" id="IPR011650">
    <property type="entry name" value="Peptidase_M20_dimer"/>
</dbReference>
<evidence type="ECO:0000313" key="12">
    <source>
        <dbReference type="Ensembl" id="ENSGMOP00000055938.1"/>
    </source>
</evidence>
<dbReference type="PANTHER" id="PTHR45892:SF1">
    <property type="entry name" value="AMINOACYLASE-1"/>
    <property type="match status" value="1"/>
</dbReference>
<name>A0A8C5C709_GADMO</name>
<keyword evidence="5 10" id="KW-0479">Metal-binding</keyword>
<dbReference type="GO" id="GO:0004046">
    <property type="term" value="F:aminoacylase activity"/>
    <property type="evidence" value="ECO:0007669"/>
    <property type="project" value="UniProtKB-EC"/>
</dbReference>
<dbReference type="PROSITE" id="PS00759">
    <property type="entry name" value="ARGE_DAPE_CPG2_2"/>
    <property type="match status" value="1"/>
</dbReference>
<evidence type="ECO:0000256" key="6">
    <source>
        <dbReference type="ARBA" id="ARBA00022801"/>
    </source>
</evidence>
<dbReference type="PANTHER" id="PTHR45892">
    <property type="entry name" value="AMINOACYLASE-1"/>
    <property type="match status" value="1"/>
</dbReference>
<feature type="binding site" evidence="10">
    <location>
        <position position="133"/>
    </location>
    <ligand>
        <name>Zn(2+)</name>
        <dbReference type="ChEBI" id="CHEBI:29105"/>
        <label>1</label>
    </ligand>
</feature>
<evidence type="ECO:0000313" key="13">
    <source>
        <dbReference type="Proteomes" id="UP000694546"/>
    </source>
</evidence>
<evidence type="ECO:0000256" key="4">
    <source>
        <dbReference type="ARBA" id="ARBA00022490"/>
    </source>
</evidence>
<dbReference type="Gene3D" id="3.40.630.10">
    <property type="entry name" value="Zn peptidases"/>
    <property type="match status" value="1"/>
</dbReference>
<evidence type="ECO:0000256" key="1">
    <source>
        <dbReference type="ARBA" id="ARBA00004496"/>
    </source>
</evidence>
<protein>
    <recommendedName>
        <fullName evidence="3">N-acyl-aliphatic-L-amino acid amidohydrolase</fullName>
        <ecNumber evidence="3">3.5.1.14</ecNumber>
    </recommendedName>
    <alternativeName>
        <fullName evidence="8">N-acyl-L-amino-acid amidohydrolase</fullName>
    </alternativeName>
</protein>
<evidence type="ECO:0000259" key="11">
    <source>
        <dbReference type="Pfam" id="PF07687"/>
    </source>
</evidence>
<proteinExistence type="inferred from homology"/>
<evidence type="ECO:0000256" key="9">
    <source>
        <dbReference type="PIRSR" id="PIRSR036696-1"/>
    </source>
</evidence>
<dbReference type="SUPFAM" id="SSF53187">
    <property type="entry name" value="Zn-dependent exopeptidases"/>
    <property type="match status" value="1"/>
</dbReference>
<gene>
    <name evidence="12" type="primary">acy1</name>
</gene>
<feature type="domain" description="Peptidase M20 dimerisation" evidence="11">
    <location>
        <begin position="241"/>
        <end position="352"/>
    </location>
</feature>
<dbReference type="InterPro" id="IPR002933">
    <property type="entry name" value="Peptidase_M20"/>
</dbReference>
<feature type="binding site" evidence="10">
    <location>
        <position position="166"/>
    </location>
    <ligand>
        <name>Zn(2+)</name>
        <dbReference type="ChEBI" id="CHEBI:29105"/>
        <label>2</label>
    </ligand>
</feature>
<dbReference type="GO" id="GO:0005737">
    <property type="term" value="C:cytoplasm"/>
    <property type="evidence" value="ECO:0007669"/>
    <property type="project" value="UniProtKB-SubCell"/>
</dbReference>
<dbReference type="PIRSF" id="PIRSF036696">
    <property type="entry name" value="ACY-1"/>
    <property type="match status" value="1"/>
</dbReference>
<accession>A0A8C5C709</accession>
<dbReference type="GO" id="GO:0006520">
    <property type="term" value="P:amino acid metabolic process"/>
    <property type="evidence" value="ECO:0007669"/>
    <property type="project" value="InterPro"/>
</dbReference>
<keyword evidence="6" id="KW-0378">Hydrolase</keyword>
<dbReference type="CDD" id="cd05646">
    <property type="entry name" value="M20_AcylaseI_like"/>
    <property type="match status" value="1"/>
</dbReference>
<dbReference type="InterPro" id="IPR010159">
    <property type="entry name" value="N-acyl_aa_amidohydrolase"/>
</dbReference>
<dbReference type="SUPFAM" id="SSF55031">
    <property type="entry name" value="Bacterial exopeptidase dimerisation domain"/>
    <property type="match status" value="1"/>
</dbReference>
<comment type="cofactor">
    <cofactor evidence="10">
        <name>Zn(2+)</name>
        <dbReference type="ChEBI" id="CHEBI:29105"/>
    </cofactor>
    <text evidence="10">Binds 2 Zn(2+) ions per subunit.</text>
</comment>